<dbReference type="RefSeq" id="WP_187325905.1">
    <property type="nucleotide sequence ID" value="NZ_QSON01000013.1"/>
</dbReference>
<feature type="chain" id="PRO_5016828564" description="Bacterial repeat domain-containing protein" evidence="3">
    <location>
        <begin position="32"/>
        <end position="1708"/>
    </location>
</feature>
<gene>
    <name evidence="5" type="ORF">DXD79_23800</name>
</gene>
<dbReference type="InterPro" id="IPR042229">
    <property type="entry name" value="Listeria/Bacterioides_rpt_sf"/>
</dbReference>
<accession>A0A374P1W3</accession>
<dbReference type="Pfam" id="PF09479">
    <property type="entry name" value="Flg_new"/>
    <property type="match status" value="4"/>
</dbReference>
<dbReference type="Proteomes" id="UP000263014">
    <property type="component" value="Unassembled WGS sequence"/>
</dbReference>
<feature type="compositionally biased region" description="Basic and acidic residues" evidence="2">
    <location>
        <begin position="321"/>
        <end position="333"/>
    </location>
</feature>
<dbReference type="Gene3D" id="2.60.40.4270">
    <property type="entry name" value="Listeria-Bacteroides repeat domain"/>
    <property type="match status" value="4"/>
</dbReference>
<feature type="region of interest" description="Disordered" evidence="2">
    <location>
        <begin position="170"/>
        <end position="422"/>
    </location>
</feature>
<dbReference type="InterPro" id="IPR044060">
    <property type="entry name" value="Bacterial_rp_domain"/>
</dbReference>
<feature type="signal peptide" evidence="3">
    <location>
        <begin position="1"/>
        <end position="31"/>
    </location>
</feature>
<feature type="compositionally biased region" description="Gly residues" evidence="2">
    <location>
        <begin position="178"/>
        <end position="200"/>
    </location>
</feature>
<dbReference type="InterPro" id="IPR013378">
    <property type="entry name" value="InlB-like_B-rpt"/>
</dbReference>
<dbReference type="Pfam" id="PF18998">
    <property type="entry name" value="Flg_new_2"/>
    <property type="match status" value="1"/>
</dbReference>
<feature type="compositionally biased region" description="Polar residues" evidence="2">
    <location>
        <begin position="237"/>
        <end position="248"/>
    </location>
</feature>
<sequence>MKGLKKKLRRGLAGFLSFVLTMTSFNMVSWADVAAAFEKENATFVMSGEDLRDSAQAAIDNGDEFNFEDLGVDTSDRSLAKEYQRLFETGSVFEFAPAYDMDEEEYADGAELRMFIRINGDPEGYQITGDEDIIFLYINDSDARVTFRSRIDGYTTQKVTVKGNSTLLDAEAPTAPVGGEGNGNGAGNGAGGAGVNGGAGSEVQNPDGNAGGGDGAVDGTVQNPDGDANMGEAADGNGTTNGDVQNPDGNAGGAIDGEGAANGDVQNPDAGLDGENGNAANDVQNPDANVSDGNGTNDGTVQNPDANADGENTDHSNTNTGKEEQVQKPEDHTGTNGGVQNSDTNKTEDGGKAEAGNSESGSSNSGAASDGGASNSGASDGGASNSGASNNGASDSGSSNSGASDSGSSDSGSDQGDSLVSAATLNRHYTHILTTAVNGDAGSKESDKVSSDEGKEDKVDAADKTDKADNTDTSDKHDSEDVNSDTNTEDGSNGSNGGNADKDAVVTPDGEEGNSAVEDNKADAVTPDNGENQDPSDDKADDQGEVSKPDDGQGDAVIDDNSDKDNADKDNADKNAAEDNKADDTTVDGKDHAANGEDGKKNDSLVVDPEADEKEEVSKTGTTSGKTYGQVVLDESYYAKAYVTTLNKLHIDVSKEGYAVTYTVTPVGTAAVKGAKNVEEGKDLTFTVKPQVGYVIDHVTANGESLEAVEDDEATASNADTGVKRFVVPEIEEEQEIVVVMAEIGEHPEFNFSKTLGDVVVSLHAEEGILPAGTVAKVTEVTEKVEEAVKEKTAKETGEDTSANTVLAYDIKLFVENEAGELEALDNSWSENGYVEVTFAGKAIEEKSAEAEKVEITHIDTGDVDVTSENVEIVRVEEVREIESVAETVNVTGGDSVNAISFDAEHFSIYALCFSNGLVATIIRTMSTDGKSIGTKNYYEDWRSKYTISNSSRLTSDIAANIMNNESDAFKSYRFVKATIGNHYEDGDSVLRVRQQRDSSWEYKLEYSLEKSGNNNWKRYNGTEDLYFWFEPITITVTFDPNEDYGGTGEPFTVIVGDEGKIITPDNPFTNKKGYEFVGWHGEKSGHHSGTEMLQQTFIEGVQYPPNIDNKTNTITSDITLYATWLNKKGTDGQEAKFFIRTDGKAPFEPNGYGASDYYPSTTQTQLTGTLRNKIEINNNPEMVAANILIEPFGTDIAAAAKKAGKSFNPDTQKVLWYVIKDQGDWHVDGIVVDKNTYSVRYWPNGGNENVPPTQNYSEGTTVRVNYNNIPTRIGYEFLGWDTDKASTSPRYVSNGTNNSFVIKDANVDLYAIWKPKDGIPFTVEHYTQQLDKSYPQKATVVATKYSTTGTIVKDDDYKKTMPGFTYVSGIVDNITEAEVQGDGSTVLKLYYTRNTDTPYTIEHYQQSVENPEEYKLVETDTETGSGVTGEKAAFTPKDYTNDGFEYNAALTMPEDRTITGDGKLVVKLYYDRKSYSVKYEYTGNVPDGVSSLPQTKTYRVGEDVTIAADAAAKGYSFSGWKINGKDAEMFKMPAHDIKITGSFGVNSYTVTYKVDNSTYGAVETYQYGENVSLREKPVKEGYSFKGWSRDSGFTMPAENVVIEGHFEINKYTVRYEVDGALYGEEESYDFGEMVEIREEPTKDGYTFSHWSQKEAFTMPANDVVIKGNFSINSYKVTYKVDGVQYGDTETHEYGSAVTLRAEPETEG</sequence>
<feature type="region of interest" description="Disordered" evidence="2">
    <location>
        <begin position="434"/>
        <end position="626"/>
    </location>
</feature>
<dbReference type="NCBIfam" id="TIGR02543">
    <property type="entry name" value="List_Bact_rpt"/>
    <property type="match status" value="1"/>
</dbReference>
<feature type="compositionally biased region" description="Basic and acidic residues" evidence="2">
    <location>
        <begin position="536"/>
        <end position="551"/>
    </location>
</feature>
<dbReference type="EMBL" id="QSON01000013">
    <property type="protein sequence ID" value="RGI99623.1"/>
    <property type="molecule type" value="Genomic_DNA"/>
</dbReference>
<feature type="non-terminal residue" evidence="5">
    <location>
        <position position="1708"/>
    </location>
</feature>
<feature type="compositionally biased region" description="Basic and acidic residues" evidence="2">
    <location>
        <begin position="442"/>
        <end position="480"/>
    </location>
</feature>
<evidence type="ECO:0000313" key="5">
    <source>
        <dbReference type="EMBL" id="RGI99623.1"/>
    </source>
</evidence>
<organism evidence="5 6">
    <name type="scientific">Hungatella hathewayi</name>
    <dbReference type="NCBI Taxonomy" id="154046"/>
    <lineage>
        <taxon>Bacteria</taxon>
        <taxon>Bacillati</taxon>
        <taxon>Bacillota</taxon>
        <taxon>Clostridia</taxon>
        <taxon>Lachnospirales</taxon>
        <taxon>Lachnospiraceae</taxon>
        <taxon>Hungatella</taxon>
    </lineage>
</organism>
<feature type="compositionally biased region" description="Polar residues" evidence="2">
    <location>
        <begin position="278"/>
        <end position="305"/>
    </location>
</feature>
<comment type="caution">
    <text evidence="5">The sequence shown here is derived from an EMBL/GenBank/DDBJ whole genome shotgun (WGS) entry which is preliminary data.</text>
</comment>
<feature type="compositionally biased region" description="Low complexity" evidence="2">
    <location>
        <begin position="355"/>
        <end position="418"/>
    </location>
</feature>
<evidence type="ECO:0000256" key="2">
    <source>
        <dbReference type="SAM" id="MobiDB-lite"/>
    </source>
</evidence>
<feature type="domain" description="Bacterial repeat" evidence="4">
    <location>
        <begin position="1495"/>
        <end position="1546"/>
    </location>
</feature>
<comment type="subcellular location">
    <subcellularLocation>
        <location evidence="1">Cell envelope</location>
    </subcellularLocation>
</comment>
<proteinExistence type="predicted"/>
<feature type="compositionally biased region" description="Basic and acidic residues" evidence="2">
    <location>
        <begin position="561"/>
        <end position="603"/>
    </location>
</feature>
<protein>
    <recommendedName>
        <fullName evidence="4">Bacterial repeat domain-containing protein</fullName>
    </recommendedName>
</protein>
<evidence type="ECO:0000313" key="6">
    <source>
        <dbReference type="Proteomes" id="UP000263014"/>
    </source>
</evidence>
<keyword evidence="3" id="KW-0732">Signal</keyword>
<evidence type="ECO:0000259" key="4">
    <source>
        <dbReference type="Pfam" id="PF18998"/>
    </source>
</evidence>
<reference evidence="5 6" key="1">
    <citation type="submission" date="2018-08" db="EMBL/GenBank/DDBJ databases">
        <title>A genome reference for cultivated species of the human gut microbiota.</title>
        <authorList>
            <person name="Zou Y."/>
            <person name="Xue W."/>
            <person name="Luo G."/>
        </authorList>
    </citation>
    <scope>NUCLEOTIDE SEQUENCE [LARGE SCALE GENOMIC DNA]</scope>
    <source>
        <strain evidence="5 6">TM09-12</strain>
    </source>
</reference>
<dbReference type="GO" id="GO:0030313">
    <property type="term" value="C:cell envelope"/>
    <property type="evidence" value="ECO:0007669"/>
    <property type="project" value="UniProtKB-SubCell"/>
</dbReference>
<evidence type="ECO:0000256" key="1">
    <source>
        <dbReference type="ARBA" id="ARBA00004196"/>
    </source>
</evidence>
<evidence type="ECO:0000256" key="3">
    <source>
        <dbReference type="SAM" id="SignalP"/>
    </source>
</evidence>
<name>A0A374P1W3_9FIRM</name>